<dbReference type="Pfam" id="PF03466">
    <property type="entry name" value="LysR_substrate"/>
    <property type="match status" value="1"/>
</dbReference>
<feature type="domain" description="HTH lysR-type" evidence="8">
    <location>
        <begin position="1"/>
        <end position="60"/>
    </location>
</feature>
<evidence type="ECO:0000256" key="5">
    <source>
        <dbReference type="ARBA" id="ARBA00054626"/>
    </source>
</evidence>
<dbReference type="FunFam" id="1.10.10.10:FF:000001">
    <property type="entry name" value="LysR family transcriptional regulator"/>
    <property type="match status" value="1"/>
</dbReference>
<dbReference type="SUPFAM" id="SSF46785">
    <property type="entry name" value="Winged helix' DNA-binding domain"/>
    <property type="match status" value="1"/>
</dbReference>
<comment type="caution">
    <text evidence="9">The sequence shown here is derived from an EMBL/GenBank/DDBJ whole genome shotgun (WGS) entry which is preliminary data.</text>
</comment>
<evidence type="ECO:0000256" key="6">
    <source>
        <dbReference type="ARBA" id="ARBA00067332"/>
    </source>
</evidence>
<dbReference type="InterPro" id="IPR036390">
    <property type="entry name" value="WH_DNA-bd_sf"/>
</dbReference>
<proteinExistence type="inferred from homology"/>
<dbReference type="GO" id="GO:0006351">
    <property type="term" value="P:DNA-templated transcription"/>
    <property type="evidence" value="ECO:0007669"/>
    <property type="project" value="TreeGrafter"/>
</dbReference>
<dbReference type="CDD" id="cd08422">
    <property type="entry name" value="PBP2_CrgA_like"/>
    <property type="match status" value="1"/>
</dbReference>
<dbReference type="InterPro" id="IPR000847">
    <property type="entry name" value="LysR_HTH_N"/>
</dbReference>
<dbReference type="Gene3D" id="3.40.190.290">
    <property type="match status" value="1"/>
</dbReference>
<dbReference type="Proteomes" id="UP000585507">
    <property type="component" value="Unassembled WGS sequence"/>
</dbReference>
<dbReference type="SUPFAM" id="SSF53850">
    <property type="entry name" value="Periplasmic binding protein-like II"/>
    <property type="match status" value="1"/>
</dbReference>
<dbReference type="InterPro" id="IPR005119">
    <property type="entry name" value="LysR_subst-bd"/>
</dbReference>
<keyword evidence="4" id="KW-0804">Transcription</keyword>
<dbReference type="InterPro" id="IPR058163">
    <property type="entry name" value="LysR-type_TF_proteobact-type"/>
</dbReference>
<evidence type="ECO:0000256" key="7">
    <source>
        <dbReference type="ARBA" id="ARBA00083243"/>
    </source>
</evidence>
<evidence type="ECO:0000313" key="9">
    <source>
        <dbReference type="EMBL" id="MBB5535744.1"/>
    </source>
</evidence>
<dbReference type="EMBL" id="JACHBK010000005">
    <property type="protein sequence ID" value="MBB5535744.1"/>
    <property type="molecule type" value="Genomic_DNA"/>
</dbReference>
<evidence type="ECO:0000259" key="8">
    <source>
        <dbReference type="PROSITE" id="PS50931"/>
    </source>
</evidence>
<accession>A0A7W8X830</accession>
<dbReference type="Pfam" id="PF00126">
    <property type="entry name" value="HTH_1"/>
    <property type="match status" value="1"/>
</dbReference>
<evidence type="ECO:0000256" key="2">
    <source>
        <dbReference type="ARBA" id="ARBA00023015"/>
    </source>
</evidence>
<dbReference type="GO" id="GO:0003700">
    <property type="term" value="F:DNA-binding transcription factor activity"/>
    <property type="evidence" value="ECO:0007669"/>
    <property type="project" value="InterPro"/>
</dbReference>
<protein>
    <recommendedName>
        <fullName evidence="6">HTH-type transcriptional regulator TtuA</fullName>
    </recommendedName>
    <alternativeName>
        <fullName evidence="7">Tartrate utilization transcriptional regulator</fullName>
    </alternativeName>
</protein>
<dbReference type="InterPro" id="IPR036388">
    <property type="entry name" value="WH-like_DNA-bd_sf"/>
</dbReference>
<evidence type="ECO:0000313" key="10">
    <source>
        <dbReference type="Proteomes" id="UP000585507"/>
    </source>
</evidence>
<name>A0A7W8X830_9HYPH</name>
<comment type="similarity">
    <text evidence="1">Belongs to the LysR transcriptional regulatory family.</text>
</comment>
<gene>
    <name evidence="9" type="ORF">GGD55_002448</name>
</gene>
<keyword evidence="10" id="KW-1185">Reference proteome</keyword>
<keyword evidence="3 9" id="KW-0238">DNA-binding</keyword>
<evidence type="ECO:0000256" key="4">
    <source>
        <dbReference type="ARBA" id="ARBA00023163"/>
    </source>
</evidence>
<dbReference type="PANTHER" id="PTHR30537">
    <property type="entry name" value="HTH-TYPE TRANSCRIPTIONAL REGULATOR"/>
    <property type="match status" value="1"/>
</dbReference>
<evidence type="ECO:0000256" key="1">
    <source>
        <dbReference type="ARBA" id="ARBA00009437"/>
    </source>
</evidence>
<sequence length="300" mass="32608">MAGRISEIEVFVKVVETGSFTAAADALHLSPSAVSKIIARIEARLGLPLAVRSTRKLRLTAEGEDYFARGKQILKDISSLERGVKESAGQVGGVLRVSCNVPFGLHCVTPLVPGFLEAYPEISLEFSLSDSTTDLIGDGIDVAIRTGVLTDSTIHARRIVASPRRVVASPAYLDKHGVPAEPRDLLKHNCLTLGFSRSYGKWPFRIEHDGIPTQLDLAVKGNLSLDNGEGLRRFALDGVGLARLSEFHVGRDLKEGRLVAVLDTFNPGDREPVSIIYADQSPLAPRIRAFIDYLARFLVT</sequence>
<reference evidence="9 10" key="1">
    <citation type="submission" date="2020-08" db="EMBL/GenBank/DDBJ databases">
        <title>Genomic Encyclopedia of Type Strains, Phase IV (KMG-V): Genome sequencing to study the core and pangenomes of soil and plant-associated prokaryotes.</title>
        <authorList>
            <person name="Whitman W."/>
        </authorList>
    </citation>
    <scope>NUCLEOTIDE SEQUENCE [LARGE SCALE GENOMIC DNA]</scope>
    <source>
        <strain evidence="9 10">SEMIA 4084</strain>
    </source>
</reference>
<dbReference type="GO" id="GO:0043565">
    <property type="term" value="F:sequence-specific DNA binding"/>
    <property type="evidence" value="ECO:0007669"/>
    <property type="project" value="TreeGrafter"/>
</dbReference>
<dbReference type="PANTHER" id="PTHR30537:SF71">
    <property type="entry name" value="TRANSCRIPTIONAL REGULATORY PROTEIN"/>
    <property type="match status" value="1"/>
</dbReference>
<comment type="function">
    <text evidence="5">Transcriptional regulator of the ttuABCDE tartrate utilization operon.</text>
</comment>
<keyword evidence="2" id="KW-0805">Transcription regulation</keyword>
<dbReference type="AlphaFoldDB" id="A0A7W8X830"/>
<evidence type="ECO:0000256" key="3">
    <source>
        <dbReference type="ARBA" id="ARBA00023125"/>
    </source>
</evidence>
<dbReference type="Gene3D" id="1.10.10.10">
    <property type="entry name" value="Winged helix-like DNA-binding domain superfamily/Winged helix DNA-binding domain"/>
    <property type="match status" value="1"/>
</dbReference>
<dbReference type="PROSITE" id="PS50931">
    <property type="entry name" value="HTH_LYSR"/>
    <property type="match status" value="1"/>
</dbReference>
<organism evidence="9 10">
    <name type="scientific">Rhizobium giardinii</name>
    <dbReference type="NCBI Taxonomy" id="56731"/>
    <lineage>
        <taxon>Bacteria</taxon>
        <taxon>Pseudomonadati</taxon>
        <taxon>Pseudomonadota</taxon>
        <taxon>Alphaproteobacteria</taxon>
        <taxon>Hyphomicrobiales</taxon>
        <taxon>Rhizobiaceae</taxon>
        <taxon>Rhizobium/Agrobacterium group</taxon>
        <taxon>Rhizobium</taxon>
    </lineage>
</organism>